<gene>
    <name evidence="4" type="ORF">SAMN05421541_102157</name>
</gene>
<organism evidence="4 5">
    <name type="scientific">Actinoplanes philippinensis</name>
    <dbReference type="NCBI Taxonomy" id="35752"/>
    <lineage>
        <taxon>Bacteria</taxon>
        <taxon>Bacillati</taxon>
        <taxon>Actinomycetota</taxon>
        <taxon>Actinomycetes</taxon>
        <taxon>Micromonosporales</taxon>
        <taxon>Micromonosporaceae</taxon>
        <taxon>Actinoplanes</taxon>
    </lineage>
</organism>
<feature type="region of interest" description="Disordered" evidence="1">
    <location>
        <begin position="1616"/>
        <end position="1696"/>
    </location>
</feature>
<dbReference type="OrthoDB" id="134475at2"/>
<evidence type="ECO:0000256" key="1">
    <source>
        <dbReference type="SAM" id="MobiDB-lite"/>
    </source>
</evidence>
<feature type="domain" description="DUF11" evidence="3">
    <location>
        <begin position="512"/>
        <end position="613"/>
    </location>
</feature>
<dbReference type="Pfam" id="PF01345">
    <property type="entry name" value="DUF11"/>
    <property type="match status" value="1"/>
</dbReference>
<feature type="compositionally biased region" description="Pro residues" evidence="1">
    <location>
        <begin position="1677"/>
        <end position="1689"/>
    </location>
</feature>
<accession>A0A1I2B872</accession>
<dbReference type="EMBL" id="FONV01000002">
    <property type="protein sequence ID" value="SFE52187.1"/>
    <property type="molecule type" value="Genomic_DNA"/>
</dbReference>
<dbReference type="NCBIfam" id="TIGR01451">
    <property type="entry name" value="B_ant_repeat"/>
    <property type="match status" value="1"/>
</dbReference>
<keyword evidence="2" id="KW-0472">Membrane</keyword>
<dbReference type="Pfam" id="PF17963">
    <property type="entry name" value="Big_9"/>
    <property type="match status" value="11"/>
</dbReference>
<keyword evidence="2" id="KW-0812">Transmembrane</keyword>
<dbReference type="PANTHER" id="PTHR34720:SF9">
    <property type="entry name" value="BLR4714 PROTEIN"/>
    <property type="match status" value="1"/>
</dbReference>
<dbReference type="Gene3D" id="2.60.40.3440">
    <property type="match status" value="7"/>
</dbReference>
<evidence type="ECO:0000313" key="4">
    <source>
        <dbReference type="EMBL" id="SFE52187.1"/>
    </source>
</evidence>
<evidence type="ECO:0000259" key="3">
    <source>
        <dbReference type="Pfam" id="PF01345"/>
    </source>
</evidence>
<dbReference type="InterPro" id="IPR047589">
    <property type="entry name" value="DUF11_rpt"/>
</dbReference>
<feature type="transmembrane region" description="Helical" evidence="2">
    <location>
        <begin position="1697"/>
        <end position="1718"/>
    </location>
</feature>
<feature type="region of interest" description="Disordered" evidence="1">
    <location>
        <begin position="1526"/>
        <end position="1576"/>
    </location>
</feature>
<evidence type="ECO:0000256" key="2">
    <source>
        <dbReference type="SAM" id="Phobius"/>
    </source>
</evidence>
<dbReference type="PANTHER" id="PTHR34720">
    <property type="entry name" value="MICROCYSTIN DEPENDENT PROTEIN"/>
    <property type="match status" value="1"/>
</dbReference>
<dbReference type="STRING" id="35752.SAMN05421541_102157"/>
<proteinExistence type="predicted"/>
<feature type="compositionally biased region" description="Pro residues" evidence="1">
    <location>
        <begin position="1616"/>
        <end position="1646"/>
    </location>
</feature>
<dbReference type="InterPro" id="IPR001434">
    <property type="entry name" value="OmcB-like_DUF11"/>
</dbReference>
<reference evidence="4 5" key="1">
    <citation type="submission" date="2016-10" db="EMBL/GenBank/DDBJ databases">
        <authorList>
            <person name="de Groot N.N."/>
        </authorList>
    </citation>
    <scope>NUCLEOTIDE SEQUENCE [LARGE SCALE GENOMIC DNA]</scope>
    <source>
        <strain evidence="4 5">DSM 43019</strain>
    </source>
</reference>
<dbReference type="RefSeq" id="WP_093610226.1">
    <property type="nucleotide sequence ID" value="NZ_BOMT01000016.1"/>
</dbReference>
<dbReference type="NCBIfam" id="NF012211">
    <property type="entry name" value="tand_rpt_95"/>
    <property type="match status" value="11"/>
</dbReference>
<dbReference type="Proteomes" id="UP000199645">
    <property type="component" value="Unassembled WGS sequence"/>
</dbReference>
<name>A0A1I2B872_9ACTN</name>
<sequence length="1728" mass="172379">MHRTGTAVLLIYVTLLTATALVARPVAAAVTNPFTLRYAANTNGSILLRGNANLVCTPVGGCPNARQGLRPSGESLDNNGHLMINADADGDLGVTTVNDSTATVAVPPGSSVLFAALYWAADTTAGVSGAGAPTPGHRNRVLFRTPVTTWQPVIASTVFGGGGGGYQGFADVTALVAGAGNGVYGVADIQAGLGQDRYAGWTLAIAYRNPAQALRALRVYDGYGSVSSTSGPVDITVGGFETPHSGTVRAEIGTVVYEGDRGKIGDTLKIDGTAVSDGANPPDNFFNSTVSSGGADVAGRDPGWPNLFGVDIDQADATGRLGHAATSATLTLSTTSDTYFPGVVTFAIDLYAPRMTTTMTGTDVNGGDLVPGDEIEYLIMVRNDGLDTADDAVLSVAVPTWTTYVPGSMRVRGAPATDTAGDDAGTFGGGRAELVLGDVPSTGVVYALLRVRVDSGVPPGYSITGLVDLSYTGHTAAVRVSGPAAAVATAVSAGGTDLVAGLTVAPAVLQRPALPGPIVYTGTVANNGTALENAAVAELILPPGVTAGVLPAGCGAFAQVVTCAIGPLAPGTTGTVVIPATVGASASAGPAAALTATGTGGDTDALNDIATAAFLVNRAPVAVDDAATTPTMTTVTIPVLGNDMDPDGPASALTAAIGAAPGHGAAMVEADGTITYTPAAGWAGDDTFTYVLGDANGGAGTATVTVRTANAVPVARDDADATPSGTEVIVPVLGNDTDANGDALTVTAVSGPQAGAGTVRAAGGGTVAYQPAPTFVGQAVIGYTISDGRDTASAQILVDVANAAPTASDDLATVAHLGSVTIPVLANDADGNLDPITLTGVDPPSSGTATPAGDSVVYQAAAGFAGTVVFGYAIADNHAGTATGQITVVVANAAPVGADASVSTAYRTPVTVSPLAGAADANNDPLHVAGITAAAHGVVVPNPDGTLTYTPDDGWSGPDTFTVTIADNRGGTGTATITITVRNAAPVARTDAVTLPTGQLSVIDVLANDDDPNGDPLSITIDTPAGHGTATVRGRLVEYRPAPGWSGGDAFHYTVDDGRSGTSGAAVTIELVNALPVARPDAAVTDTDTAAGIDVLANDSDPNGEPLTVSGWTAAAHGTVTIDQAGSLRYLPDAGFTGIDGFGYTAADPHGAGSATLVSITVRNAEPVAADDAYTVAQQGTTTLAVLQNDRDANTGQPLTVSSVGTAPRGTAVPTAAGTFEYTPAPGGTGADTFDYLLRDDLGGTDTATVAITVDAAPAAVDDTASTGPSAPVDVPVLINDSDPEMRALEIVGTGTPAHGYTTLPAPGAIRYAPRPGFTGTDVFRYRIRDPIGNTATAEVTVQVANAPPIARDDSAAALADHAVVIDVLANDTDDNPGQTLGLTTVGTPEHGAATRSGDRVRYAPPAGWSGQDHFRYEIRDDDGGTAEATVTVTVTHQVPYAVADSRSTPYGREVTVPVLANDLDPSGTLRIVAVTQPDHGSARADDRTVTYAPPQGFSGIAVLTYTAATADGALTGATLTITVGPPPTAPDREAGTPPGRPVTIPLPSTDERGRPATVGQIGRPQHGTVQLNPDGTITYTPEAGFTGIDRFSYEIVDADGNVAYGTVIVTVPAGPSPVPVTPEPATPTPSPTPPVMPTAEPPAPTAPVSRTPSRHPTTSPAAGPPGTTPSRTSPPAATPSPGGGPEPDLPTTGPGLVSATIGSCLACVVGAVLYAWGPPDRGRHRRR</sequence>
<keyword evidence="2" id="KW-1133">Transmembrane helix</keyword>
<dbReference type="Gene3D" id="2.60.40.2810">
    <property type="match status" value="4"/>
</dbReference>
<keyword evidence="5" id="KW-1185">Reference proteome</keyword>
<protein>
    <submittedName>
        <fullName evidence="4">Conserved repeat domain-containing protein</fullName>
    </submittedName>
</protein>
<evidence type="ECO:0000313" key="5">
    <source>
        <dbReference type="Proteomes" id="UP000199645"/>
    </source>
</evidence>